<reference evidence="2" key="1">
    <citation type="submission" date="2013-05" db="EMBL/GenBank/DDBJ databases">
        <title>Genome assembly of Cystobacter fuscus DSM 2262.</title>
        <authorList>
            <person name="Sharma G."/>
            <person name="Khatri I."/>
            <person name="Kaur C."/>
            <person name="Mayilraj S."/>
            <person name="Subramanian S."/>
        </authorList>
    </citation>
    <scope>NUCLEOTIDE SEQUENCE [LARGE SCALE GENOMIC DNA]</scope>
    <source>
        <strain evidence="2">DSM 2262</strain>
    </source>
</reference>
<dbReference type="GO" id="GO:0016301">
    <property type="term" value="F:kinase activity"/>
    <property type="evidence" value="ECO:0007669"/>
    <property type="project" value="UniProtKB-KW"/>
</dbReference>
<organism evidence="2 3">
    <name type="scientific">Cystobacter fuscus (strain ATCC 25194 / DSM 2262 / NBRC 100088 / M29)</name>
    <dbReference type="NCBI Taxonomy" id="1242864"/>
    <lineage>
        <taxon>Bacteria</taxon>
        <taxon>Pseudomonadati</taxon>
        <taxon>Myxococcota</taxon>
        <taxon>Myxococcia</taxon>
        <taxon>Myxococcales</taxon>
        <taxon>Cystobacterineae</taxon>
        <taxon>Archangiaceae</taxon>
        <taxon>Cystobacter</taxon>
    </lineage>
</organism>
<evidence type="ECO:0000256" key="1">
    <source>
        <dbReference type="SAM" id="MobiDB-lite"/>
    </source>
</evidence>
<sequence>MLHDFGGFQIKPRPRPNETAPNGRLGPAMGLRFLTALFFLSLG</sequence>
<dbReference type="EMBL" id="ANAH02000005">
    <property type="protein sequence ID" value="EPX63471.1"/>
    <property type="molecule type" value="Genomic_DNA"/>
</dbReference>
<dbReference type="AlphaFoldDB" id="S9PKC3"/>
<evidence type="ECO:0000313" key="3">
    <source>
        <dbReference type="Proteomes" id="UP000011682"/>
    </source>
</evidence>
<proteinExistence type="predicted"/>
<dbReference type="Proteomes" id="UP000011682">
    <property type="component" value="Unassembled WGS sequence"/>
</dbReference>
<accession>S9PKC3</accession>
<protein>
    <submittedName>
        <fullName evidence="2">Serine/threonine kinase</fullName>
    </submittedName>
</protein>
<evidence type="ECO:0000313" key="2">
    <source>
        <dbReference type="EMBL" id="EPX63471.1"/>
    </source>
</evidence>
<comment type="caution">
    <text evidence="2">The sequence shown here is derived from an EMBL/GenBank/DDBJ whole genome shotgun (WGS) entry which is preliminary data.</text>
</comment>
<name>S9PKC3_CYSF2</name>
<keyword evidence="2" id="KW-0808">Transferase</keyword>
<gene>
    <name evidence="2" type="ORF">D187_005877</name>
</gene>
<keyword evidence="2" id="KW-0418">Kinase</keyword>
<feature type="region of interest" description="Disordered" evidence="1">
    <location>
        <begin position="1"/>
        <end position="24"/>
    </location>
</feature>
<keyword evidence="3" id="KW-1185">Reference proteome</keyword>